<evidence type="ECO:0000313" key="2">
    <source>
        <dbReference type="EMBL" id="MBA9028838.1"/>
    </source>
</evidence>
<keyword evidence="3" id="KW-1185">Reference proteome</keyword>
<name>A0ABR6CUY5_9BACI</name>
<gene>
    <name evidence="2" type="ORF">HNP81_004159</name>
</gene>
<accession>A0ABR6CUY5</accession>
<comment type="caution">
    <text evidence="2">The sequence shown here is derived from an EMBL/GenBank/DDBJ whole genome shotgun (WGS) entry which is preliminary data.</text>
</comment>
<dbReference type="Proteomes" id="UP000626697">
    <property type="component" value="Unassembled WGS sequence"/>
</dbReference>
<keyword evidence="1" id="KW-0812">Transmembrane</keyword>
<evidence type="ECO:0008006" key="4">
    <source>
        <dbReference type="Google" id="ProtNLM"/>
    </source>
</evidence>
<feature type="transmembrane region" description="Helical" evidence="1">
    <location>
        <begin position="29"/>
        <end position="50"/>
    </location>
</feature>
<dbReference type="EMBL" id="JACJHX010000019">
    <property type="protein sequence ID" value="MBA9028838.1"/>
    <property type="molecule type" value="Genomic_DNA"/>
</dbReference>
<evidence type="ECO:0000256" key="1">
    <source>
        <dbReference type="SAM" id="Phobius"/>
    </source>
</evidence>
<keyword evidence="1" id="KW-1133">Transmembrane helix</keyword>
<protein>
    <recommendedName>
        <fullName evidence="4">Stage III sporulation protein AD</fullName>
    </recommendedName>
</protein>
<organism evidence="2 3">
    <name type="scientific">Peribacillus huizhouensis</name>
    <dbReference type="NCBI Taxonomy" id="1501239"/>
    <lineage>
        <taxon>Bacteria</taxon>
        <taxon>Bacillati</taxon>
        <taxon>Bacillota</taxon>
        <taxon>Bacilli</taxon>
        <taxon>Bacillales</taxon>
        <taxon>Bacillaceae</taxon>
        <taxon>Peribacillus</taxon>
    </lineage>
</organism>
<proteinExistence type="predicted"/>
<sequence>MLYLIIGFILLIVIIGAFKSDQPGCGCLILFLLILLIMLRFFPIALKYLLDLLRLLWYLIKDLISSVVGDTFSSFWSWATDFFNKLFLISSFLI</sequence>
<evidence type="ECO:0000313" key="3">
    <source>
        <dbReference type="Proteomes" id="UP000626697"/>
    </source>
</evidence>
<reference evidence="2 3" key="1">
    <citation type="submission" date="2020-08" db="EMBL/GenBank/DDBJ databases">
        <title>Genomic Encyclopedia of Type Strains, Phase IV (KMG-IV): sequencing the most valuable type-strain genomes for metagenomic binning, comparative biology and taxonomic classification.</title>
        <authorList>
            <person name="Goeker M."/>
        </authorList>
    </citation>
    <scope>NUCLEOTIDE SEQUENCE [LARGE SCALE GENOMIC DNA]</scope>
    <source>
        <strain evidence="2 3">DSM 105481</strain>
    </source>
</reference>
<keyword evidence="1" id="KW-0472">Membrane</keyword>